<feature type="region of interest" description="Disordered" evidence="1">
    <location>
        <begin position="1"/>
        <end position="24"/>
    </location>
</feature>
<dbReference type="GO" id="GO:0005524">
    <property type="term" value="F:ATP binding"/>
    <property type="evidence" value="ECO:0007669"/>
    <property type="project" value="UniProtKB-KW"/>
</dbReference>
<dbReference type="PANTHER" id="PTHR43743">
    <property type="entry name" value="POTASSIUM-TRANSPORTING ATPASE ATP-BINDING SUBUNIT"/>
    <property type="match status" value="1"/>
</dbReference>
<dbReference type="InterPro" id="IPR006391">
    <property type="entry name" value="P-type_ATPase_bsu_IA"/>
</dbReference>
<feature type="transmembrane region" description="Helical" evidence="2">
    <location>
        <begin position="49"/>
        <end position="70"/>
    </location>
</feature>
<evidence type="ECO:0000313" key="4">
    <source>
        <dbReference type="Proteomes" id="UP000611640"/>
    </source>
</evidence>
<keyword evidence="2" id="KW-1133">Transmembrane helix</keyword>
<dbReference type="Proteomes" id="UP000611640">
    <property type="component" value="Chromosome"/>
</dbReference>
<dbReference type="PANTHER" id="PTHR43743:SF1">
    <property type="entry name" value="POTASSIUM-TRANSPORTING ATPASE ATP-BINDING SUBUNIT"/>
    <property type="match status" value="1"/>
</dbReference>
<keyword evidence="2" id="KW-0812">Transmembrane</keyword>
<dbReference type="GO" id="GO:0008556">
    <property type="term" value="F:P-type potassium transmembrane transporter activity"/>
    <property type="evidence" value="ECO:0007669"/>
    <property type="project" value="InterPro"/>
</dbReference>
<organism evidence="3 4">
    <name type="scientific">Actinocatenispora thailandica</name>
    <dbReference type="NCBI Taxonomy" id="227318"/>
    <lineage>
        <taxon>Bacteria</taxon>
        <taxon>Bacillati</taxon>
        <taxon>Actinomycetota</taxon>
        <taxon>Actinomycetes</taxon>
        <taxon>Micromonosporales</taxon>
        <taxon>Micromonosporaceae</taxon>
        <taxon>Actinocatenispora</taxon>
    </lineage>
</organism>
<gene>
    <name evidence="3" type="ORF">Athai_67730</name>
</gene>
<evidence type="ECO:0000256" key="2">
    <source>
        <dbReference type="SAM" id="Phobius"/>
    </source>
</evidence>
<feature type="transmembrane region" description="Helical" evidence="2">
    <location>
        <begin position="76"/>
        <end position="94"/>
    </location>
</feature>
<evidence type="ECO:0000256" key="1">
    <source>
        <dbReference type="SAM" id="MobiDB-lite"/>
    </source>
</evidence>
<accession>A0A7R7DWQ3</accession>
<dbReference type="KEGG" id="atl:Athai_67730"/>
<evidence type="ECO:0000313" key="3">
    <source>
        <dbReference type="EMBL" id="BCJ39270.1"/>
    </source>
</evidence>
<feature type="region of interest" description="Disordered" evidence="1">
    <location>
        <begin position="142"/>
        <end position="179"/>
    </location>
</feature>
<name>A0A7R7DWQ3_9ACTN</name>
<sequence length="179" mass="20027">MAVTSLGNEPARERPAGAGPHRISGGLLDPRQLWKSIPGALRKLNPYTLWRNPVMFIVEIGSVFTTVLAISHPTAFAWVITGWLWLTVVFANLAEAVAEGRGKAQADALRKAKTDTMARRLVGWSPVRPAWRRNRCRRRSCNRATSWSSRPGRRSRATGMSWKASRRSTSRRSPASPRR</sequence>
<keyword evidence="4" id="KW-1185">Reference proteome</keyword>
<protein>
    <submittedName>
        <fullName evidence="3">Uncharacterized protein</fullName>
    </submittedName>
</protein>
<dbReference type="GO" id="GO:0016020">
    <property type="term" value="C:membrane"/>
    <property type="evidence" value="ECO:0007669"/>
    <property type="project" value="InterPro"/>
</dbReference>
<dbReference type="AlphaFoldDB" id="A0A7R7DWQ3"/>
<dbReference type="EMBL" id="AP023355">
    <property type="protein sequence ID" value="BCJ39270.1"/>
    <property type="molecule type" value="Genomic_DNA"/>
</dbReference>
<proteinExistence type="predicted"/>
<reference evidence="3 4" key="1">
    <citation type="submission" date="2020-08" db="EMBL/GenBank/DDBJ databases">
        <title>Whole genome shotgun sequence of Actinocatenispora thailandica NBRC 105041.</title>
        <authorList>
            <person name="Komaki H."/>
            <person name="Tamura T."/>
        </authorList>
    </citation>
    <scope>NUCLEOTIDE SEQUENCE [LARGE SCALE GENOMIC DNA]</scope>
    <source>
        <strain evidence="3 4">NBRC 105041</strain>
    </source>
</reference>
<keyword evidence="2" id="KW-0472">Membrane</keyword>